<name>W6RVZ1_9HYPH</name>
<dbReference type="SUPFAM" id="SSF47413">
    <property type="entry name" value="lambda repressor-like DNA-binding domains"/>
    <property type="match status" value="1"/>
</dbReference>
<gene>
    <name evidence="3" type="ORF">LPU83_pLPU83d_1423</name>
</gene>
<evidence type="ECO:0000313" key="4">
    <source>
        <dbReference type="Proteomes" id="UP000019443"/>
    </source>
</evidence>
<dbReference type="PATRIC" id="fig|348824.6.peg.7153"/>
<dbReference type="PROSITE" id="PS50943">
    <property type="entry name" value="HTH_CROC1"/>
    <property type="match status" value="1"/>
</dbReference>
<accession>W6RVZ1</accession>
<sequence>MTRRSTVTMAPPYAVEQSLTTLGANLRTARIRRNMTLQEVADKIGADRHVVSAAEKGKASTSIAVYAAMLWVFGLVDQFFHVGDPETDQEGKSLESARSPKRARQDSALNDNF</sequence>
<dbReference type="CDD" id="cd00093">
    <property type="entry name" value="HTH_XRE"/>
    <property type="match status" value="1"/>
</dbReference>
<dbReference type="Pfam" id="PF13560">
    <property type="entry name" value="HTH_31"/>
    <property type="match status" value="1"/>
</dbReference>
<dbReference type="GO" id="GO:0003677">
    <property type="term" value="F:DNA binding"/>
    <property type="evidence" value="ECO:0007669"/>
    <property type="project" value="InterPro"/>
</dbReference>
<evidence type="ECO:0000256" key="1">
    <source>
        <dbReference type="SAM" id="MobiDB-lite"/>
    </source>
</evidence>
<dbReference type="SMART" id="SM00530">
    <property type="entry name" value="HTH_XRE"/>
    <property type="match status" value="1"/>
</dbReference>
<keyword evidence="4" id="KW-1185">Reference proteome</keyword>
<dbReference type="InterPro" id="IPR001387">
    <property type="entry name" value="Cro/C1-type_HTH"/>
</dbReference>
<keyword evidence="3" id="KW-0614">Plasmid</keyword>
<dbReference type="InterPro" id="IPR010982">
    <property type="entry name" value="Lambda_DNA-bd_dom_sf"/>
</dbReference>
<evidence type="ECO:0000313" key="3">
    <source>
        <dbReference type="EMBL" id="CDM62793.1"/>
    </source>
</evidence>
<dbReference type="RefSeq" id="WP_024318580.1">
    <property type="nucleotide sequence ID" value="NZ_ATTO01000098.1"/>
</dbReference>
<reference evidence="3" key="1">
    <citation type="submission" date="2013-11" db="EMBL/GenBank/DDBJ databases">
        <title>Draft genome sequence of the broad-host-range Rhizobium sp. LPU83 strain, a member of the low-genetic diversity Oregon-like Rhizobium sp. group.</title>
        <authorList>
            <person name="Wibberg D."/>
            <person name="Puehler A."/>
            <person name="Schlueter A."/>
        </authorList>
    </citation>
    <scope>NUCLEOTIDE SEQUENCE [LARGE SCALE GENOMIC DNA]</scope>
    <source>
        <strain evidence="3">LPU83</strain>
        <plasmid evidence="3">pLPU83d</plasmid>
    </source>
</reference>
<evidence type="ECO:0000259" key="2">
    <source>
        <dbReference type="PROSITE" id="PS50943"/>
    </source>
</evidence>
<dbReference type="EMBL" id="HG916855">
    <property type="protein sequence ID" value="CDM62793.1"/>
    <property type="molecule type" value="Genomic_DNA"/>
</dbReference>
<protein>
    <recommendedName>
        <fullName evidence="2">HTH cro/C1-type domain-containing protein</fullName>
    </recommendedName>
</protein>
<dbReference type="Gene3D" id="1.10.260.40">
    <property type="entry name" value="lambda repressor-like DNA-binding domains"/>
    <property type="match status" value="1"/>
</dbReference>
<feature type="domain" description="HTH cro/C1-type" evidence="2">
    <location>
        <begin position="26"/>
        <end position="79"/>
    </location>
</feature>
<feature type="region of interest" description="Disordered" evidence="1">
    <location>
        <begin position="86"/>
        <end position="113"/>
    </location>
</feature>
<organism evidence="3 4">
    <name type="scientific">Rhizobium favelukesii</name>
    <dbReference type="NCBI Taxonomy" id="348824"/>
    <lineage>
        <taxon>Bacteria</taxon>
        <taxon>Pseudomonadati</taxon>
        <taxon>Pseudomonadota</taxon>
        <taxon>Alphaproteobacteria</taxon>
        <taxon>Hyphomicrobiales</taxon>
        <taxon>Rhizobiaceae</taxon>
        <taxon>Rhizobium/Agrobacterium group</taxon>
        <taxon>Rhizobium</taxon>
    </lineage>
</organism>
<dbReference type="KEGG" id="rhl:LPU83_pLPU83d_1423"/>
<proteinExistence type="predicted"/>
<dbReference type="Proteomes" id="UP000019443">
    <property type="component" value="Plasmid pLPU83d"/>
</dbReference>
<geneLocation type="plasmid" evidence="3 4">
    <name>pLPU83d</name>
</geneLocation>
<dbReference type="HOGENOM" id="CLU_153788_1_1_5"/>
<dbReference type="AlphaFoldDB" id="W6RVZ1"/>